<protein>
    <submittedName>
        <fullName evidence="1">Uncharacterized protein</fullName>
    </submittedName>
</protein>
<evidence type="ECO:0000313" key="1">
    <source>
        <dbReference type="EMBL" id="RUP50391.1"/>
    </source>
</evidence>
<reference evidence="1 2" key="1">
    <citation type="journal article" date="2018" name="New Phytol.">
        <title>Phylogenomics of Endogonaceae and evolution of mycorrhizas within Mucoromycota.</title>
        <authorList>
            <person name="Chang Y."/>
            <person name="Desiro A."/>
            <person name="Na H."/>
            <person name="Sandor L."/>
            <person name="Lipzen A."/>
            <person name="Clum A."/>
            <person name="Barry K."/>
            <person name="Grigoriev I.V."/>
            <person name="Martin F.M."/>
            <person name="Stajich J.E."/>
            <person name="Smith M.E."/>
            <person name="Bonito G."/>
            <person name="Spatafora J.W."/>
        </authorList>
    </citation>
    <scope>NUCLEOTIDE SEQUENCE [LARGE SCALE GENOMIC DNA]</scope>
    <source>
        <strain evidence="1 2">GMNB39</strain>
    </source>
</reference>
<proteinExistence type="predicted"/>
<dbReference type="PANTHER" id="PTHR46433:SF1">
    <property type="entry name" value="ANKYRIN REPEAT-CONTAINING PROTEIN"/>
    <property type="match status" value="1"/>
</dbReference>
<evidence type="ECO:0000313" key="2">
    <source>
        <dbReference type="Proteomes" id="UP000268093"/>
    </source>
</evidence>
<dbReference type="EMBL" id="RBNI01001490">
    <property type="protein sequence ID" value="RUP50391.1"/>
    <property type="molecule type" value="Genomic_DNA"/>
</dbReference>
<keyword evidence="2" id="KW-1185">Reference proteome</keyword>
<dbReference type="Proteomes" id="UP000268093">
    <property type="component" value="Unassembled WGS sequence"/>
</dbReference>
<accession>A0A433DHS2</accession>
<sequence>MENLYRKAHLLQKEILKNATITHTELLSILEPYVAKSYRRVLDQGLTLKDRFCTVTKDLYQRSNTSVAISSINTKAILKILKIDDYALIANHKNRKELHTGPREALEKFQIFRQKIQAENEALVRRLDGELFDQKWDMTTQSPEDSERKPRVY</sequence>
<dbReference type="AlphaFoldDB" id="A0A433DHS2"/>
<gene>
    <name evidence="1" type="ORF">BC936DRAFT_139383</name>
</gene>
<dbReference type="PANTHER" id="PTHR46433">
    <property type="entry name" value="ANK_REP_REGION DOMAIN-CONTAINING PROTEIN-RELATED"/>
    <property type="match status" value="1"/>
</dbReference>
<comment type="caution">
    <text evidence="1">The sequence shown here is derived from an EMBL/GenBank/DDBJ whole genome shotgun (WGS) entry which is preliminary data.</text>
</comment>
<name>A0A433DHS2_9FUNG</name>
<organism evidence="1 2">
    <name type="scientific">Jimgerdemannia flammicorona</name>
    <dbReference type="NCBI Taxonomy" id="994334"/>
    <lineage>
        <taxon>Eukaryota</taxon>
        <taxon>Fungi</taxon>
        <taxon>Fungi incertae sedis</taxon>
        <taxon>Mucoromycota</taxon>
        <taxon>Mucoromycotina</taxon>
        <taxon>Endogonomycetes</taxon>
        <taxon>Endogonales</taxon>
        <taxon>Endogonaceae</taxon>
        <taxon>Jimgerdemannia</taxon>
    </lineage>
</organism>